<gene>
    <name evidence="2" type="ORF">Cph01nite_09610</name>
</gene>
<name>A0ABQ4DIM7_9CELL</name>
<dbReference type="RefSeq" id="WP_203671668.1">
    <property type="nucleotide sequence ID" value="NZ_BONP01000004.1"/>
</dbReference>
<comment type="caution">
    <text evidence="2">The sequence shown here is derived from an EMBL/GenBank/DDBJ whole genome shotgun (WGS) entry which is preliminary data.</text>
</comment>
<proteinExistence type="predicted"/>
<keyword evidence="3" id="KW-1185">Reference proteome</keyword>
<accession>A0ABQ4DIM7</accession>
<evidence type="ECO:0000313" key="2">
    <source>
        <dbReference type="EMBL" id="GIG39199.1"/>
    </source>
</evidence>
<feature type="region of interest" description="Disordered" evidence="1">
    <location>
        <begin position="1"/>
        <end position="22"/>
    </location>
</feature>
<dbReference type="Proteomes" id="UP000614741">
    <property type="component" value="Unassembled WGS sequence"/>
</dbReference>
<feature type="region of interest" description="Disordered" evidence="1">
    <location>
        <begin position="95"/>
        <end position="120"/>
    </location>
</feature>
<organism evidence="2 3">
    <name type="scientific">Cellulomonas phragmiteti</name>
    <dbReference type="NCBI Taxonomy" id="478780"/>
    <lineage>
        <taxon>Bacteria</taxon>
        <taxon>Bacillati</taxon>
        <taxon>Actinomycetota</taxon>
        <taxon>Actinomycetes</taxon>
        <taxon>Micrococcales</taxon>
        <taxon>Cellulomonadaceae</taxon>
        <taxon>Cellulomonas</taxon>
    </lineage>
</organism>
<dbReference type="EMBL" id="BONP01000004">
    <property type="protein sequence ID" value="GIG39199.1"/>
    <property type="molecule type" value="Genomic_DNA"/>
</dbReference>
<protein>
    <submittedName>
        <fullName evidence="2">Uncharacterized protein</fullName>
    </submittedName>
</protein>
<evidence type="ECO:0000313" key="3">
    <source>
        <dbReference type="Proteomes" id="UP000614741"/>
    </source>
</evidence>
<evidence type="ECO:0000256" key="1">
    <source>
        <dbReference type="SAM" id="MobiDB-lite"/>
    </source>
</evidence>
<reference evidence="2 3" key="1">
    <citation type="submission" date="2021-01" db="EMBL/GenBank/DDBJ databases">
        <title>Whole genome shotgun sequence of Cellulomonas phragmiteti NBRC 110785.</title>
        <authorList>
            <person name="Komaki H."/>
            <person name="Tamura T."/>
        </authorList>
    </citation>
    <scope>NUCLEOTIDE SEQUENCE [LARGE SCALE GENOMIC DNA]</scope>
    <source>
        <strain evidence="2 3">NBRC 110785</strain>
    </source>
</reference>
<sequence length="120" mass="12784">MTDGPDRPPAGTPDPAPHDHLVRCRVTGADASALRRFIEESDADTGCRPVARRTPGGLETLVELTRGQVDAARASRAGQDVVVEEVEDLTATEPARRAEVGTGDRYTARGVVPRGLGRKE</sequence>